<feature type="non-terminal residue" evidence="9">
    <location>
        <position position="1"/>
    </location>
</feature>
<evidence type="ECO:0000256" key="2">
    <source>
        <dbReference type="ARBA" id="ARBA00022448"/>
    </source>
</evidence>
<evidence type="ECO:0008006" key="11">
    <source>
        <dbReference type="Google" id="ProtNLM"/>
    </source>
</evidence>
<keyword evidence="7" id="KW-0868">Chloride</keyword>
<dbReference type="InterPro" id="IPR014743">
    <property type="entry name" value="Cl-channel_core"/>
</dbReference>
<keyword evidence="6 8" id="KW-0472">Membrane</keyword>
<evidence type="ECO:0000313" key="9">
    <source>
        <dbReference type="EMBL" id="CAG2066470.1"/>
    </source>
</evidence>
<evidence type="ECO:0000256" key="8">
    <source>
        <dbReference type="SAM" id="Phobius"/>
    </source>
</evidence>
<dbReference type="PANTHER" id="PTHR45711:SF6">
    <property type="entry name" value="CHLORIDE CHANNEL PROTEIN"/>
    <property type="match status" value="1"/>
</dbReference>
<keyword evidence="4 8" id="KW-1133">Transmembrane helix</keyword>
<evidence type="ECO:0000256" key="7">
    <source>
        <dbReference type="ARBA" id="ARBA00023214"/>
    </source>
</evidence>
<keyword evidence="3 8" id="KW-0812">Transmembrane</keyword>
<organism evidence="9 10">
    <name type="scientific">Timema podura</name>
    <name type="common">Walking stick</name>
    <dbReference type="NCBI Taxonomy" id="61482"/>
    <lineage>
        <taxon>Eukaryota</taxon>
        <taxon>Metazoa</taxon>
        <taxon>Ecdysozoa</taxon>
        <taxon>Arthropoda</taxon>
        <taxon>Hexapoda</taxon>
        <taxon>Insecta</taxon>
        <taxon>Pterygota</taxon>
        <taxon>Neoptera</taxon>
        <taxon>Polyneoptera</taxon>
        <taxon>Phasmatodea</taxon>
        <taxon>Timematodea</taxon>
        <taxon>Timematoidea</taxon>
        <taxon>Timematidae</taxon>
        <taxon>Timema</taxon>
    </lineage>
</organism>
<feature type="transmembrane region" description="Helical" evidence="8">
    <location>
        <begin position="20"/>
        <end position="44"/>
    </location>
</feature>
<evidence type="ECO:0000313" key="10">
    <source>
        <dbReference type="Proteomes" id="UP001153148"/>
    </source>
</evidence>
<evidence type="ECO:0000256" key="5">
    <source>
        <dbReference type="ARBA" id="ARBA00023065"/>
    </source>
</evidence>
<gene>
    <name evidence="9" type="ORF">TPAB3V08_LOCUS13413</name>
</gene>
<evidence type="ECO:0000256" key="6">
    <source>
        <dbReference type="ARBA" id="ARBA00023136"/>
    </source>
</evidence>
<feature type="non-terminal residue" evidence="9">
    <location>
        <position position="109"/>
    </location>
</feature>
<keyword evidence="5" id="KW-0406">Ion transport</keyword>
<evidence type="ECO:0000256" key="1">
    <source>
        <dbReference type="ARBA" id="ARBA00004141"/>
    </source>
</evidence>
<feature type="transmembrane region" description="Helical" evidence="8">
    <location>
        <begin position="56"/>
        <end position="72"/>
    </location>
</feature>
<comment type="subcellular location">
    <subcellularLocation>
        <location evidence="1">Membrane</location>
        <topology evidence="1">Multi-pass membrane protein</topology>
    </subcellularLocation>
</comment>
<reference evidence="9" key="1">
    <citation type="submission" date="2021-03" db="EMBL/GenBank/DDBJ databases">
        <authorList>
            <person name="Tran Van P."/>
        </authorList>
    </citation>
    <scope>NUCLEOTIDE SEQUENCE</scope>
</reference>
<accession>A0ABN7PLR5</accession>
<name>A0ABN7PLR5_TIMPD</name>
<dbReference type="EMBL" id="CAJPIN010054637">
    <property type="protein sequence ID" value="CAG2066470.1"/>
    <property type="molecule type" value="Genomic_DNA"/>
</dbReference>
<dbReference type="Proteomes" id="UP001153148">
    <property type="component" value="Unassembled WGS sequence"/>
</dbReference>
<keyword evidence="10" id="KW-1185">Reference proteome</keyword>
<dbReference type="InterPro" id="IPR001807">
    <property type="entry name" value="ClC"/>
</dbReference>
<feature type="transmembrane region" description="Helical" evidence="8">
    <location>
        <begin position="92"/>
        <end position="108"/>
    </location>
</feature>
<dbReference type="Pfam" id="PF00654">
    <property type="entry name" value="Voltage_CLC"/>
    <property type="match status" value="1"/>
</dbReference>
<keyword evidence="2" id="KW-0813">Transport</keyword>
<dbReference type="PANTHER" id="PTHR45711">
    <property type="entry name" value="CHLORIDE CHANNEL PROTEIN"/>
    <property type="match status" value="1"/>
</dbReference>
<comment type="caution">
    <text evidence="9">The sequence shown here is derived from an EMBL/GenBank/DDBJ whole genome shotgun (WGS) entry which is preliminary data.</text>
</comment>
<dbReference type="Gene3D" id="1.10.3080.10">
    <property type="entry name" value="Clc chloride channel"/>
    <property type="match status" value="1"/>
</dbReference>
<proteinExistence type="predicted"/>
<evidence type="ECO:0000256" key="3">
    <source>
        <dbReference type="ARBA" id="ARBA00022692"/>
    </source>
</evidence>
<evidence type="ECO:0000256" key="4">
    <source>
        <dbReference type="ARBA" id="ARBA00022989"/>
    </source>
</evidence>
<sequence>NILSYLFPKYGRNEAKKREILSAAAAAGVSVAFGAPIGGVLFSLEEVSYYFPLKTLWRSFFCALVAAFILRSINPFGNEHSVLFYVQYNNPWIFFELVPFVGLGIMGVS</sequence>
<dbReference type="SUPFAM" id="SSF81340">
    <property type="entry name" value="Clc chloride channel"/>
    <property type="match status" value="1"/>
</dbReference>
<protein>
    <recommendedName>
        <fullName evidence="11">Chloride channel protein</fullName>
    </recommendedName>
</protein>